<comment type="caution">
    <text evidence="2">The sequence shown here is derived from an EMBL/GenBank/DDBJ whole genome shotgun (WGS) entry which is preliminary data.</text>
</comment>
<dbReference type="STRING" id="1802701.A3A33_03345"/>
<keyword evidence="1" id="KW-0812">Transmembrane</keyword>
<keyword evidence="1" id="KW-1133">Transmembrane helix</keyword>
<feature type="transmembrane region" description="Helical" evidence="1">
    <location>
        <begin position="116"/>
        <end position="137"/>
    </location>
</feature>
<dbReference type="EMBL" id="MGKP01000012">
    <property type="protein sequence ID" value="OGN28789.1"/>
    <property type="molecule type" value="Genomic_DNA"/>
</dbReference>
<dbReference type="Proteomes" id="UP000179047">
    <property type="component" value="Unassembled WGS sequence"/>
</dbReference>
<keyword evidence="1" id="KW-0472">Membrane</keyword>
<feature type="transmembrane region" description="Helical" evidence="1">
    <location>
        <begin position="12"/>
        <end position="31"/>
    </location>
</feature>
<accession>A0A1F8GWE9</accession>
<sequence>MNIPSLYIDHIFLAIVFVCILSGIRFLLRIFGKSEFKIFTKRVLIILAIAVIAANLSFLYQRDLPTPFGNVCGGPCYEDLPQGGWPLPYTRWSGASSPWGAIYFEPLFGLNTDWMWSSYFLNVVIFFVFIQIIVEVVERKLLKQKTPRP</sequence>
<gene>
    <name evidence="2" type="ORF">A3A33_03345</name>
</gene>
<evidence type="ECO:0000256" key="1">
    <source>
        <dbReference type="SAM" id="Phobius"/>
    </source>
</evidence>
<protein>
    <submittedName>
        <fullName evidence="2">Uncharacterized protein</fullName>
    </submittedName>
</protein>
<name>A0A1F8GWE9_9BACT</name>
<evidence type="ECO:0000313" key="2">
    <source>
        <dbReference type="EMBL" id="OGN28789.1"/>
    </source>
</evidence>
<proteinExistence type="predicted"/>
<evidence type="ECO:0000313" key="3">
    <source>
        <dbReference type="Proteomes" id="UP000179047"/>
    </source>
</evidence>
<feature type="transmembrane region" description="Helical" evidence="1">
    <location>
        <begin position="43"/>
        <end position="60"/>
    </location>
</feature>
<organism evidence="2 3">
    <name type="scientific">Candidatus Yanofskybacteria bacterium RIFCSPLOWO2_01_FULL_49_25</name>
    <dbReference type="NCBI Taxonomy" id="1802701"/>
    <lineage>
        <taxon>Bacteria</taxon>
        <taxon>Candidatus Yanofskyibacteriota</taxon>
    </lineage>
</organism>
<reference evidence="2 3" key="1">
    <citation type="journal article" date="2016" name="Nat. Commun.">
        <title>Thousands of microbial genomes shed light on interconnected biogeochemical processes in an aquifer system.</title>
        <authorList>
            <person name="Anantharaman K."/>
            <person name="Brown C.T."/>
            <person name="Hug L.A."/>
            <person name="Sharon I."/>
            <person name="Castelle C.J."/>
            <person name="Probst A.J."/>
            <person name="Thomas B.C."/>
            <person name="Singh A."/>
            <person name="Wilkins M.J."/>
            <person name="Karaoz U."/>
            <person name="Brodie E.L."/>
            <person name="Williams K.H."/>
            <person name="Hubbard S.S."/>
            <person name="Banfield J.F."/>
        </authorList>
    </citation>
    <scope>NUCLEOTIDE SEQUENCE [LARGE SCALE GENOMIC DNA]</scope>
</reference>
<dbReference type="AlphaFoldDB" id="A0A1F8GWE9"/>